<feature type="domain" description="Calcineurin-like phosphoesterase" evidence="2">
    <location>
        <begin position="16"/>
        <end position="202"/>
    </location>
</feature>
<feature type="coiled-coil region" evidence="1">
    <location>
        <begin position="904"/>
        <end position="951"/>
    </location>
</feature>
<dbReference type="EMBL" id="MT418680">
    <property type="protein sequence ID" value="QKF94635.1"/>
    <property type="molecule type" value="Genomic_DNA"/>
</dbReference>
<keyword evidence="4" id="KW-0540">Nuclease</keyword>
<feature type="coiled-coil region" evidence="1">
    <location>
        <begin position="641"/>
        <end position="682"/>
    </location>
</feature>
<organism evidence="4 5">
    <name type="scientific">Fadolivirus FV1/VV64</name>
    <dbReference type="NCBI Taxonomy" id="3070911"/>
    <lineage>
        <taxon>Viruses</taxon>
        <taxon>Varidnaviria</taxon>
        <taxon>Bamfordvirae</taxon>
        <taxon>Nucleocytoviricota</taxon>
        <taxon>Megaviricetes</taxon>
        <taxon>Imitervirales</taxon>
        <taxon>Mimiviridae</taxon>
        <taxon>Klosneuvirinae</taxon>
        <taxon>Fadolivirus</taxon>
        <taxon>Fadolivirus algeromassiliense</taxon>
    </lineage>
</organism>
<name>A0A7D3V5X1_9VIRU</name>
<evidence type="ECO:0000313" key="5">
    <source>
        <dbReference type="Proteomes" id="UP001162001"/>
    </source>
</evidence>
<dbReference type="InterPro" id="IPR004843">
    <property type="entry name" value="Calcineurin-like_PHP"/>
</dbReference>
<evidence type="ECO:0000256" key="1">
    <source>
        <dbReference type="SAM" id="Coils"/>
    </source>
</evidence>
<gene>
    <name evidence="4" type="ORF">Fadolivirus_1_1177</name>
</gene>
<dbReference type="InterPro" id="IPR029052">
    <property type="entry name" value="Metallo-depent_PP-like"/>
</dbReference>
<keyword evidence="4" id="KW-0269">Exonuclease</keyword>
<feature type="coiled-coil region" evidence="1">
    <location>
        <begin position="723"/>
        <end position="750"/>
    </location>
</feature>
<sequence length="1232" mass="143850">MKKQILKSSFNGNVRKIYHMADIHIRLSSERHAEYREVFERLYTVLQEDTEKAITVICGDILHSKTELSPECVDLTIELIKNLSGIMDVIIIMGNHDGNLSNKTKLDSLSPLVREIKGKHNIHYLLNSGIYRYNNINFGVSSIFDDQFIKSEDILDTDNLKIGLYHGCLNSCETDVGVRLNSELSIEAFDGYDYVLLGDIHRFQYMDKNERICYPSSLIQQNYGESLNNHGIVIWDLENETSTFRELQNDYGYCCITVRNGKMLLNNVKVPKNPRIKLIVDNTDGVTVKELSQRLRKKYNIQELTYSFVGNNKIIKKKNDDKTNTEIYQNLQDINYQNTLIKDYIIKNMTLSKEEIDEIVEINNRMNKEIVNSVTRTNKWKLLNMDFSNMFCYGQKNEIDFGKLDGIVGLFAPNYSGKSSIVDIILFTLFDRCSRGLRTDILNQKKTQFHCRINLEIEGCEYVIMRIGKFPKKNAKMIKIDVHFWKKNPSPTNDDDEYLLLNGIDRNETNKIISTYIGTYDDYVMTSFCLQKEISFLDYPQSKKKEFLMKMLKLNIYEQLLENAKSENKLKVLQLKDLSIKTKNVDIYELRNKLNDLQKTRDQIDGTLEKLNILIEKYHSRNETYHKKLIKVNKPSTNKTISQLQEEMNANTKKINNYNTKIKSLNTTIEKDINELAEYKGKYNDLDPDNILSNFNSFNNEKTQKINKLNIEIKKLYGMRKSIKNYSKTLEEYQLEKETLDTKIKELDGMIKLCEFKINNEQKGMVDESSINSIKELHNEYSKINNEINENTLEMNMIDKEIKQMQIKLDKLSQHKYNPDCEFCMNNIFVKDALQTKSQLEEKKQAKEEINKTIIQLSKKLKLKKYNDIEEKYDNIETIKHTNQTINNKIKDLTHKKALLSKDINMIMNEIETINKTLVEYNNEIENIKFNEDLDVKIQSKEDEIKVIQDSKYEVYDIYIQLKDTISTLETSISNNKLEITKYNKFITDIENGNQILNNYIKEVELYNKNLEENETINTELNKIKDGLNKSNNEIKRLLKEKDSSIEEICYIKKEIELYENYTTEIKKLESETKAYNNYIKIINKDGLPYMLLNNVIPLLQEGANNLLLPLTNFSISIEQDDDNSITVYKINNNNKLNVELCSGFEKFIIGLSIRISLINLSKLSACNFMLIDEGFSCMDNNNINNLTSLFNTLKDMFDFVIIISHLDSVKSQCDNYMTININSGFSNITYT</sequence>
<dbReference type="Pfam" id="PF00149">
    <property type="entry name" value="Metallophos"/>
    <property type="match status" value="1"/>
</dbReference>
<feature type="coiled-coil region" evidence="1">
    <location>
        <begin position="994"/>
        <end position="1079"/>
    </location>
</feature>
<evidence type="ECO:0000259" key="2">
    <source>
        <dbReference type="Pfam" id="PF00149"/>
    </source>
</evidence>
<dbReference type="SUPFAM" id="SSF56300">
    <property type="entry name" value="Metallo-dependent phosphatases"/>
    <property type="match status" value="1"/>
</dbReference>
<keyword evidence="4" id="KW-0378">Hydrolase</keyword>
<dbReference type="GO" id="GO:0004527">
    <property type="term" value="F:exonuclease activity"/>
    <property type="evidence" value="ECO:0007669"/>
    <property type="project" value="UniProtKB-KW"/>
</dbReference>
<reference evidence="4 5" key="1">
    <citation type="submission" date="2020-04" db="EMBL/GenBank/DDBJ databases">
        <title>Advantages and limits of metagenomic assembly and binning of a giant virus.</title>
        <authorList>
            <person name="Schulz F."/>
            <person name="Andreani J."/>
            <person name="Francis R."/>
            <person name="Boudjemaa H."/>
            <person name="Bou Khalil J.Y."/>
            <person name="Lee J."/>
            <person name="La Scola B."/>
            <person name="Woyke T."/>
        </authorList>
    </citation>
    <scope>NUCLEOTIDE SEQUENCE [LARGE SCALE GENOMIC DNA]</scope>
    <source>
        <strain evidence="4 5">FV1/VV64</strain>
    </source>
</reference>
<feature type="domain" description="Rad50/SbcC-type AAA" evidence="3">
    <location>
        <begin position="388"/>
        <end position="605"/>
    </location>
</feature>
<evidence type="ECO:0000259" key="3">
    <source>
        <dbReference type="Pfam" id="PF13476"/>
    </source>
</evidence>
<dbReference type="Gene3D" id="3.40.50.300">
    <property type="entry name" value="P-loop containing nucleotide triphosphate hydrolases"/>
    <property type="match status" value="2"/>
</dbReference>
<dbReference type="Proteomes" id="UP001162001">
    <property type="component" value="Segment"/>
</dbReference>
<dbReference type="Pfam" id="PF13476">
    <property type="entry name" value="AAA_23"/>
    <property type="match status" value="1"/>
</dbReference>
<accession>A0A7D3V5X1</accession>
<dbReference type="InterPro" id="IPR038729">
    <property type="entry name" value="Rad50/SbcC_AAA"/>
</dbReference>
<keyword evidence="1" id="KW-0175">Coiled coil</keyword>
<feature type="coiled-coil region" evidence="1">
    <location>
        <begin position="580"/>
        <end position="617"/>
    </location>
</feature>
<keyword evidence="5" id="KW-1185">Reference proteome</keyword>
<dbReference type="Gene3D" id="3.60.21.10">
    <property type="match status" value="1"/>
</dbReference>
<dbReference type="GO" id="GO:0016887">
    <property type="term" value="F:ATP hydrolysis activity"/>
    <property type="evidence" value="ECO:0007669"/>
    <property type="project" value="InterPro"/>
</dbReference>
<dbReference type="PANTHER" id="PTHR32114:SF2">
    <property type="entry name" value="ABC TRANSPORTER ABCH.3"/>
    <property type="match status" value="1"/>
</dbReference>
<dbReference type="SUPFAM" id="SSF52540">
    <property type="entry name" value="P-loop containing nucleoside triphosphate hydrolases"/>
    <property type="match status" value="2"/>
</dbReference>
<proteinExistence type="predicted"/>
<feature type="coiled-coil region" evidence="1">
    <location>
        <begin position="774"/>
        <end position="860"/>
    </location>
</feature>
<dbReference type="InterPro" id="IPR027417">
    <property type="entry name" value="P-loop_NTPase"/>
</dbReference>
<dbReference type="GO" id="GO:0006302">
    <property type="term" value="P:double-strand break repair"/>
    <property type="evidence" value="ECO:0007669"/>
    <property type="project" value="InterPro"/>
</dbReference>
<evidence type="ECO:0000313" key="4">
    <source>
        <dbReference type="EMBL" id="QKF94635.1"/>
    </source>
</evidence>
<protein>
    <submittedName>
        <fullName evidence="4">DNA repair exonuclease sbcCd ATPase</fullName>
    </submittedName>
</protein>
<dbReference type="PANTHER" id="PTHR32114">
    <property type="entry name" value="ABC TRANSPORTER ABCH.3"/>
    <property type="match status" value="1"/>
</dbReference>